<reference evidence="1" key="5">
    <citation type="journal article" date="2002" name="Nature">
        <title>Analysis of the mouse transcriptome based on functional annotation of 60,770 full-length cDNAs.</title>
        <authorList>
            <consortium name="The FANTOM Consortium and the RIKEN Genome Exploration Research Group Phase I and II Team"/>
        </authorList>
    </citation>
    <scope>NUCLEOTIDE SEQUENCE</scope>
    <source>
        <strain evidence="1">C57BL/6J</strain>
        <tissue evidence="1">Spleen</tissue>
    </source>
</reference>
<organism evidence="1">
    <name type="scientific">Mus musculus</name>
    <name type="common">Mouse</name>
    <dbReference type="NCBI Taxonomy" id="10090"/>
    <lineage>
        <taxon>Eukaryota</taxon>
        <taxon>Metazoa</taxon>
        <taxon>Chordata</taxon>
        <taxon>Craniata</taxon>
        <taxon>Vertebrata</taxon>
        <taxon>Euteleostomi</taxon>
        <taxon>Mammalia</taxon>
        <taxon>Eutheria</taxon>
        <taxon>Euarchontoglires</taxon>
        <taxon>Glires</taxon>
        <taxon>Rodentia</taxon>
        <taxon>Myomorpha</taxon>
        <taxon>Muroidea</taxon>
        <taxon>Muridae</taxon>
        <taxon>Murinae</taxon>
        <taxon>Mus</taxon>
        <taxon>Mus</taxon>
    </lineage>
</organism>
<protein>
    <submittedName>
        <fullName evidence="1">Uncharacterized protein</fullName>
    </submittedName>
</protein>
<dbReference type="AGR" id="MGI:1916109"/>
<dbReference type="MGI" id="MGI:1916109">
    <property type="gene designation" value="Smim1"/>
</dbReference>
<dbReference type="AlphaFoldDB" id="Q3TNI6"/>
<reference evidence="1" key="8">
    <citation type="journal article" date="2005" name="Science">
        <title>Antisense Transcription in the Mammalian Transcriptome.</title>
        <authorList>
            <consortium name="RIKEN Genome Exploration Research Group and Genome Science Group (Genome Network Project Core Group) and the FANTOM Consortium"/>
        </authorList>
    </citation>
    <scope>NUCLEOTIDE SEQUENCE</scope>
    <source>
        <strain evidence="1">C57BL/6J</strain>
        <tissue evidence="1">Spleen</tissue>
    </source>
</reference>
<accession>Q3TNI6</accession>
<sequence>MTCSRPDPPPQLLLFGSVLECAPPDWAFSQEHRDPRVRMWLDLFPPYWTMRGHDAEQGHCDSMGTLVPSPVAHVELLWTTPCSQYAVNWRKAGGLWLENCEVCTLT</sequence>
<reference evidence="1" key="1">
    <citation type="journal article" date="1999" name="Methods Enzymol.">
        <title>High-efficiency full-length cDNA cloning.</title>
        <authorList>
            <person name="Carninci P."/>
            <person name="Hayashizaki Y."/>
        </authorList>
    </citation>
    <scope>NUCLEOTIDE SEQUENCE</scope>
    <source>
        <strain evidence="1">C57BL/6J</strain>
        <tissue evidence="1">Spleen</tissue>
    </source>
</reference>
<reference evidence="1" key="2">
    <citation type="journal article" date="2000" name="Genome Res.">
        <title>Normalization and subtraction of cap-trapper-selected cDNAs to prepare full-length cDNA libraries for rapid discovery of new genes.</title>
        <authorList>
            <person name="Carninci P."/>
            <person name="Shibata Y."/>
            <person name="Hayatsu N."/>
            <person name="Sugahara Y."/>
            <person name="Shibata K."/>
            <person name="Itoh M."/>
            <person name="Konno H."/>
            <person name="Okazaki Y."/>
            <person name="Muramatsu M."/>
            <person name="Hayashizaki Y."/>
        </authorList>
    </citation>
    <scope>NUCLEOTIDE SEQUENCE</scope>
    <source>
        <strain evidence="1">C57BL/6J</strain>
        <tissue evidence="1">Spleen</tissue>
    </source>
</reference>
<gene>
    <name evidence="2" type="primary">Smim1</name>
    <name evidence="2" type="synonym">1190007F08Rik</name>
</gene>
<reference evidence="1" key="7">
    <citation type="journal article" date="2005" name="Science">
        <title>The Transcriptional Landscape of the Mammalian Genome.</title>
        <authorList>
            <consortium name="The FANTOM Consortium"/>
            <consortium name="Riken Genome Exploration Research Group and Genome Science Group (Genome Network Project Core Group)"/>
        </authorList>
    </citation>
    <scope>NUCLEOTIDE SEQUENCE</scope>
    <source>
        <strain evidence="1">C57BL/6J</strain>
        <tissue evidence="1">Spleen</tissue>
    </source>
</reference>
<proteinExistence type="evidence at transcript level"/>
<evidence type="ECO:0000313" key="2">
    <source>
        <dbReference type="MGI" id="MGI:1916109"/>
    </source>
</evidence>
<reference evidence="1" key="4">
    <citation type="journal article" date="2001" name="Nature">
        <title>Functional annotation of a full-length mouse cDNA collection.</title>
        <authorList>
            <consortium name="The RIKEN Genome Exploration Research Group Phase II Team and the FANTOM Consortium"/>
        </authorList>
    </citation>
    <scope>NUCLEOTIDE SEQUENCE</scope>
    <source>
        <strain evidence="1">C57BL/6J</strain>
        <tissue evidence="1">Spleen</tissue>
    </source>
</reference>
<dbReference type="EMBL" id="AK165247">
    <property type="protein sequence ID" value="BAE38102.1"/>
    <property type="molecule type" value="mRNA"/>
</dbReference>
<reference evidence="1" key="3">
    <citation type="journal article" date="2000" name="Genome Res.">
        <title>RIKEN integrated sequence analysis (RISA) system--384-format sequencing pipeline with 384 multicapillary sequencer.</title>
        <authorList>
            <person name="Shibata K."/>
            <person name="Itoh M."/>
            <person name="Aizawa K."/>
            <person name="Nagaoka S."/>
            <person name="Sasaki N."/>
            <person name="Carninci P."/>
            <person name="Konno H."/>
            <person name="Akiyama J."/>
            <person name="Nishi K."/>
            <person name="Kitsunai T."/>
            <person name="Tashiro H."/>
            <person name="Itoh M."/>
            <person name="Sumi N."/>
            <person name="Ishii Y."/>
            <person name="Nakamura S."/>
            <person name="Hazama M."/>
            <person name="Nishine T."/>
            <person name="Harada A."/>
            <person name="Yamamoto R."/>
            <person name="Matsumoto H."/>
            <person name="Sakaguchi S."/>
            <person name="Ikegami T."/>
            <person name="Kashiwagi K."/>
            <person name="Fujiwake S."/>
            <person name="Inoue K."/>
            <person name="Togawa Y."/>
            <person name="Izawa M."/>
            <person name="Ohara E."/>
            <person name="Watahiki M."/>
            <person name="Yoneda Y."/>
            <person name="Ishikawa T."/>
            <person name="Ozawa K."/>
            <person name="Tanaka T."/>
            <person name="Matsuura S."/>
            <person name="Kawai J."/>
            <person name="Okazaki Y."/>
            <person name="Muramatsu M."/>
            <person name="Inoue Y."/>
            <person name="Kira A."/>
            <person name="Hayashizaki Y."/>
        </authorList>
    </citation>
    <scope>NUCLEOTIDE SEQUENCE</scope>
    <source>
        <strain evidence="1">C57BL/6J</strain>
        <tissue evidence="1">Spleen</tissue>
    </source>
</reference>
<name>Q3TNI6_MOUSE</name>
<evidence type="ECO:0000313" key="1">
    <source>
        <dbReference type="EMBL" id="BAE38102.1"/>
    </source>
</evidence>
<reference evidence="1" key="6">
    <citation type="submission" date="2004-04" db="EMBL/GenBank/DDBJ databases">
        <authorList>
            <person name="Arakawa T."/>
            <person name="Carninci P."/>
            <person name="Fukuda S."/>
            <person name="Hashizume W."/>
            <person name="Hayashida K."/>
            <person name="Hori F."/>
            <person name="Iida J."/>
            <person name="Imamura K."/>
            <person name="Imotani K."/>
            <person name="Itoh M."/>
            <person name="Kanagawa S."/>
            <person name="Kawai J."/>
            <person name="Kojima M."/>
            <person name="Konno H."/>
            <person name="Murata M."/>
            <person name="Nakamura M."/>
            <person name="Ninomiya N."/>
            <person name="Nishiyori H."/>
            <person name="Nomura K."/>
            <person name="Ohno M."/>
            <person name="Sakazume N."/>
            <person name="Sano H."/>
            <person name="Sasaki D."/>
            <person name="Shibata K."/>
            <person name="Shiraki T."/>
            <person name="Tagami M."/>
            <person name="Tagami Y."/>
            <person name="Waki K."/>
            <person name="Watahiki A."/>
            <person name="Muramatsu M."/>
            <person name="Hayashizaki Y."/>
        </authorList>
    </citation>
    <scope>NUCLEOTIDE SEQUENCE</scope>
    <source>
        <strain evidence="1">C57BL/6J</strain>
        <tissue evidence="1">Spleen</tissue>
    </source>
</reference>